<accession>A0AAE0Z999</accession>
<gene>
    <name evidence="17" type="ORF">RRG08_027796</name>
</gene>
<feature type="region of interest" description="Disordered" evidence="16">
    <location>
        <begin position="1016"/>
        <end position="1044"/>
    </location>
</feature>
<dbReference type="Pfam" id="PF13857">
    <property type="entry name" value="Ank_5"/>
    <property type="match status" value="1"/>
</dbReference>
<reference evidence="17" key="1">
    <citation type="journal article" date="2023" name="G3 (Bethesda)">
        <title>A reference genome for the long-term kleptoplast-retaining sea slug Elysia crispata morphotype clarki.</title>
        <authorList>
            <person name="Eastman K.E."/>
            <person name="Pendleton A.L."/>
            <person name="Shaikh M.A."/>
            <person name="Suttiyut T."/>
            <person name="Ogas R."/>
            <person name="Tomko P."/>
            <person name="Gavelis G."/>
            <person name="Widhalm J.R."/>
            <person name="Wisecaver J.H."/>
        </authorList>
    </citation>
    <scope>NUCLEOTIDE SEQUENCE</scope>
    <source>
        <strain evidence="17">ECLA1</strain>
    </source>
</reference>
<keyword evidence="10" id="KW-0156">Chromatin regulator</keyword>
<keyword evidence="13" id="KW-0539">Nucleus</keyword>
<keyword evidence="6" id="KW-0433">Leucine-rich repeat</keyword>
<evidence type="ECO:0000256" key="1">
    <source>
        <dbReference type="ARBA" id="ARBA00004123"/>
    </source>
</evidence>
<dbReference type="Gene3D" id="3.80.10.10">
    <property type="entry name" value="Ribonuclease Inhibitor"/>
    <property type="match status" value="1"/>
</dbReference>
<dbReference type="GO" id="GO:0000724">
    <property type="term" value="P:double-strand break repair via homologous recombination"/>
    <property type="evidence" value="ECO:0007669"/>
    <property type="project" value="TreeGrafter"/>
</dbReference>
<evidence type="ECO:0000256" key="9">
    <source>
        <dbReference type="ARBA" id="ARBA00022803"/>
    </source>
</evidence>
<dbReference type="Pfam" id="PF13516">
    <property type="entry name" value="LRR_6"/>
    <property type="match status" value="1"/>
</dbReference>
<evidence type="ECO:0000256" key="15">
    <source>
        <dbReference type="PROSITE-ProRule" id="PRU00339"/>
    </source>
</evidence>
<feature type="compositionally biased region" description="Basic and acidic residues" evidence="16">
    <location>
        <begin position="728"/>
        <end position="744"/>
    </location>
</feature>
<feature type="repeat" description="ANK" evidence="14">
    <location>
        <begin position="617"/>
        <end position="649"/>
    </location>
</feature>
<evidence type="ECO:0000256" key="8">
    <source>
        <dbReference type="ARBA" id="ARBA00022763"/>
    </source>
</evidence>
<dbReference type="PANTHER" id="PTHR46358:SF1">
    <property type="entry name" value="TONSOKU-LIKE PROTEIN"/>
    <property type="match status" value="1"/>
</dbReference>
<evidence type="ECO:0000256" key="13">
    <source>
        <dbReference type="ARBA" id="ARBA00023242"/>
    </source>
</evidence>
<dbReference type="SUPFAM" id="SSF52047">
    <property type="entry name" value="RNI-like"/>
    <property type="match status" value="1"/>
</dbReference>
<feature type="region of interest" description="Disordered" evidence="16">
    <location>
        <begin position="726"/>
        <end position="756"/>
    </location>
</feature>
<dbReference type="EMBL" id="JAWDGP010004345">
    <property type="protein sequence ID" value="KAK3765157.1"/>
    <property type="molecule type" value="Genomic_DNA"/>
</dbReference>
<dbReference type="InterPro" id="IPR011990">
    <property type="entry name" value="TPR-like_helical_dom_sf"/>
</dbReference>
<dbReference type="PANTHER" id="PTHR46358">
    <property type="entry name" value="TONSOKU-LIKE PROTEIN"/>
    <property type="match status" value="1"/>
</dbReference>
<comment type="caution">
    <text evidence="17">The sequence shown here is derived from an EMBL/GenBank/DDBJ whole genome shotgun (WGS) entry which is preliminary data.</text>
</comment>
<evidence type="ECO:0000256" key="12">
    <source>
        <dbReference type="ARBA" id="ARBA00023204"/>
    </source>
</evidence>
<dbReference type="InterPro" id="IPR032675">
    <property type="entry name" value="LRR_dom_sf"/>
</dbReference>
<feature type="compositionally biased region" description="Low complexity" evidence="16">
    <location>
        <begin position="846"/>
        <end position="855"/>
    </location>
</feature>
<dbReference type="SMART" id="SM00248">
    <property type="entry name" value="ANK"/>
    <property type="match status" value="3"/>
</dbReference>
<keyword evidence="11 14" id="KW-0040">ANK repeat</keyword>
<dbReference type="Gene3D" id="1.25.40.10">
    <property type="entry name" value="Tetratricopeptide repeat domain"/>
    <property type="match status" value="2"/>
</dbReference>
<evidence type="ECO:0000256" key="2">
    <source>
        <dbReference type="ARBA" id="ARBA00004286"/>
    </source>
</evidence>
<protein>
    <recommendedName>
        <fullName evidence="4">Tonsoku-like protein</fullName>
    </recommendedName>
</protein>
<dbReference type="Proteomes" id="UP001283361">
    <property type="component" value="Unassembled WGS sequence"/>
</dbReference>
<evidence type="ECO:0000313" key="17">
    <source>
        <dbReference type="EMBL" id="KAK3765157.1"/>
    </source>
</evidence>
<feature type="compositionally biased region" description="Polar residues" evidence="16">
    <location>
        <begin position="1016"/>
        <end position="1030"/>
    </location>
</feature>
<name>A0AAE0Z999_9GAST</name>
<dbReference type="Pfam" id="PF13176">
    <property type="entry name" value="TPR_7"/>
    <property type="match status" value="1"/>
</dbReference>
<dbReference type="SMART" id="SM00028">
    <property type="entry name" value="TPR"/>
    <property type="match status" value="6"/>
</dbReference>
<evidence type="ECO:0000256" key="6">
    <source>
        <dbReference type="ARBA" id="ARBA00022614"/>
    </source>
</evidence>
<dbReference type="SUPFAM" id="SSF48452">
    <property type="entry name" value="TPR-like"/>
    <property type="match status" value="3"/>
</dbReference>
<dbReference type="InterPro" id="IPR052311">
    <property type="entry name" value="MMS22L-TONSL_complex_comp"/>
</dbReference>
<comment type="similarity">
    <text evidence="3">Belongs to the Tonsoku family.</text>
</comment>
<evidence type="ECO:0000256" key="7">
    <source>
        <dbReference type="ARBA" id="ARBA00022737"/>
    </source>
</evidence>
<feature type="region of interest" description="Disordered" evidence="16">
    <location>
        <begin position="846"/>
        <end position="869"/>
    </location>
</feature>
<keyword evidence="7" id="KW-0677">Repeat</keyword>
<keyword evidence="9 15" id="KW-0802">TPR repeat</keyword>
<dbReference type="PROSITE" id="PS50005">
    <property type="entry name" value="TPR"/>
    <property type="match status" value="1"/>
</dbReference>
<dbReference type="GO" id="GO:0006325">
    <property type="term" value="P:chromatin organization"/>
    <property type="evidence" value="ECO:0007669"/>
    <property type="project" value="UniProtKB-KW"/>
</dbReference>
<dbReference type="Pfam" id="PF12796">
    <property type="entry name" value="Ank_2"/>
    <property type="match status" value="1"/>
</dbReference>
<feature type="repeat" description="ANK" evidence="14">
    <location>
        <begin position="548"/>
        <end position="580"/>
    </location>
</feature>
<dbReference type="PROSITE" id="PS50088">
    <property type="entry name" value="ANK_REPEAT"/>
    <property type="match status" value="3"/>
</dbReference>
<feature type="repeat" description="TPR" evidence="15">
    <location>
        <begin position="352"/>
        <end position="385"/>
    </location>
</feature>
<evidence type="ECO:0000313" key="18">
    <source>
        <dbReference type="Proteomes" id="UP001283361"/>
    </source>
</evidence>
<dbReference type="SMART" id="SM00368">
    <property type="entry name" value="LRR_RI"/>
    <property type="match status" value="5"/>
</dbReference>
<dbReference type="GO" id="GO:0043596">
    <property type="term" value="C:nuclear replication fork"/>
    <property type="evidence" value="ECO:0007669"/>
    <property type="project" value="TreeGrafter"/>
</dbReference>
<comment type="subcellular location">
    <subcellularLocation>
        <location evidence="2">Chromosome</location>
    </subcellularLocation>
    <subcellularLocation>
        <location evidence="1">Nucleus</location>
    </subcellularLocation>
</comment>
<evidence type="ECO:0000256" key="10">
    <source>
        <dbReference type="ARBA" id="ARBA00022853"/>
    </source>
</evidence>
<dbReference type="PROSITE" id="PS50297">
    <property type="entry name" value="ANK_REP_REGION"/>
    <property type="match status" value="3"/>
</dbReference>
<evidence type="ECO:0000256" key="5">
    <source>
        <dbReference type="ARBA" id="ARBA00022454"/>
    </source>
</evidence>
<evidence type="ECO:0000256" key="3">
    <source>
        <dbReference type="ARBA" id="ARBA00010999"/>
    </source>
</evidence>
<dbReference type="InterPro" id="IPR002110">
    <property type="entry name" value="Ankyrin_rpt"/>
</dbReference>
<keyword evidence="12" id="KW-0234">DNA repair</keyword>
<feature type="region of interest" description="Disordered" evidence="16">
    <location>
        <begin position="461"/>
        <end position="548"/>
    </location>
</feature>
<dbReference type="GO" id="GO:0031297">
    <property type="term" value="P:replication fork processing"/>
    <property type="evidence" value="ECO:0007669"/>
    <property type="project" value="TreeGrafter"/>
</dbReference>
<keyword evidence="18" id="KW-1185">Reference proteome</keyword>
<proteinExistence type="inferred from homology"/>
<feature type="compositionally biased region" description="Basic and acidic residues" evidence="16">
    <location>
        <begin position="1032"/>
        <end position="1043"/>
    </location>
</feature>
<evidence type="ECO:0000256" key="16">
    <source>
        <dbReference type="SAM" id="MobiDB-lite"/>
    </source>
</evidence>
<feature type="compositionally biased region" description="Acidic residues" evidence="16">
    <location>
        <begin position="518"/>
        <end position="527"/>
    </location>
</feature>
<evidence type="ECO:0000256" key="14">
    <source>
        <dbReference type="PROSITE-ProRule" id="PRU00023"/>
    </source>
</evidence>
<dbReference type="PRINTS" id="PR01415">
    <property type="entry name" value="ANKYRIN"/>
</dbReference>
<organism evidence="17 18">
    <name type="scientific">Elysia crispata</name>
    <name type="common">lettuce slug</name>
    <dbReference type="NCBI Taxonomy" id="231223"/>
    <lineage>
        <taxon>Eukaryota</taxon>
        <taxon>Metazoa</taxon>
        <taxon>Spiralia</taxon>
        <taxon>Lophotrochozoa</taxon>
        <taxon>Mollusca</taxon>
        <taxon>Gastropoda</taxon>
        <taxon>Heterobranchia</taxon>
        <taxon>Euthyneura</taxon>
        <taxon>Panpulmonata</taxon>
        <taxon>Sacoglossa</taxon>
        <taxon>Placobranchoidea</taxon>
        <taxon>Plakobranchidae</taxon>
        <taxon>Elysia</taxon>
    </lineage>
</organism>
<evidence type="ECO:0000256" key="4">
    <source>
        <dbReference type="ARBA" id="ARBA00017829"/>
    </source>
</evidence>
<keyword evidence="5" id="KW-0158">Chromosome</keyword>
<dbReference type="InterPro" id="IPR001611">
    <property type="entry name" value="Leu-rich_rpt"/>
</dbReference>
<feature type="region of interest" description="Disordered" evidence="16">
    <location>
        <begin position="793"/>
        <end position="813"/>
    </location>
</feature>
<dbReference type="Gene3D" id="1.25.40.20">
    <property type="entry name" value="Ankyrin repeat-containing domain"/>
    <property type="match status" value="1"/>
</dbReference>
<dbReference type="InterPro" id="IPR036770">
    <property type="entry name" value="Ankyrin_rpt-contain_sf"/>
</dbReference>
<evidence type="ECO:0000256" key="11">
    <source>
        <dbReference type="ARBA" id="ARBA00023043"/>
    </source>
</evidence>
<dbReference type="SUPFAM" id="SSF48403">
    <property type="entry name" value="Ankyrin repeat"/>
    <property type="match status" value="1"/>
</dbReference>
<keyword evidence="8" id="KW-0227">DNA damage</keyword>
<feature type="repeat" description="ANK" evidence="14">
    <location>
        <begin position="581"/>
        <end position="613"/>
    </location>
</feature>
<sequence length="1571" mass="174483">MDADDAKSLQSFLREKKKAEAKNKLKEVAEFCNCIGEIYSKYGQYEEAIQEHTQELHLGEALGDKIGEAVACRKIGECHCFLGQYELALSLQKRHLVLARECGNSLEEQRAWATIGKTYFCQSDTRNLVTSALASKKAEKAYTKALEVCEKVKSSIKVEEYMAMKGRLYLNIGLVYDTRGEIKLCTDVMKRAVAIAEKFKLMDEQFMCHSSLASMYYKCGQPTQAMRSVDLALKMAEKLRNKVGEKEMYIQKMQIFVSLGDYLAAKHCLKKAYKLKVMSDTGDRKLVKMFQCVNKMQDAAVDLETNADKKRVAELRETLADSLAELGNFSEAVQYYLATLESKDILTNEKLADIYVSLAQTHADLRNYDDAIYYYRQELEERKDNQEQSCRTLLNIAELEELRGSKYSVMCKIYMSAFEAARKAKHVKLQIQTLKSLTALQKVCKQNEHLKETEKKLESIVKKHGISTEQTSSSGDEEDGLSDKDNTSDEDNDNDDAFARGNAKSAHDGNLSLSDLTLSEDESEEDNTNLTTVTTRPKKAKLARRNEKGETPLHRACIDGNLKKAKALIAQGHPVNPRDFCGWLPLHEACNHGHIEVVKCLLDAGAWINDRGGERCGGVTPLIDAANCGNLAIVRLLVTRGASLHAKDDDGNTALDCLHAWYQRAGDTMGASDVLDYNTTEKLLQNKKGQVKSLSSTCNSGSPALVASSTSGTSFKERLSLLRQKKISKAESSHNRKDRTKSNLREASSSDEMSDCDFLPHALPKLQSESQNGAVEYRSAIESIGSSVLKRLGAEQTQDKEKEADPSSSKDSLPALLNEMEDVGDDWLINDVDIIKPKRRTTQVSSLFTTSSTRSTSRKRSIEDERALSKRSKLAAKRSKLARLENLPRISSSQDVDNVETLGNYEDGSRKRKNVQSHPELFDDDHSSCDACPVTSSTERHEVVPERLCRQKDQNTLADKWDSDDELLSYMDYIDDSFGGNGYDATFDQINSSVHENPSPKTSERYRDNLPVVLTKGQSKISKSSHTLDSLLSDKRDHRRSQGSDRVILGNSSQVQSQFGQSISRVNCTASLQQHQENQQSHIHISETLLQHQQPQLPQSILPSTLPNVGSVLRVKVKIGDQTLLIPIQASDQQRTILWLCQQAGQRYFNMFLVRPLMTLNTSDGSVLSPTDTIASVLVENDVLTALVKSWERPKLEERYLQACTLCLIEETSKHVGPLLRDCDTCGVLKLCDFGLSSALLQPVFQALEGQKTLTELHLPGNRLGDSGVTPLMELLIGLPILKVLSLESNGLSVEGVRTMATVLKGNCDTEYDDQCLGALTSLSLGHNSLEDCASSALATIVDRLPRLTRLDLPACGFTEAVFTASLCTALQERRLESLSIAENQIKSEGISLLLNSLHSDCLHSLNISHTRPATHEHLIPMVETFAGQECQLAELSLAGCNLTDHDVISVNRLVVNMRNLTSLSISQNKNVNNKSFQKLLALSSGGICRLESLTARGCSLTSPLSSELLESLKSKMSSDKPLVKLVFSCRGLRQDETNSVKEIWIRKWKERAQCKIIGVSVSLTVTENIA</sequence>
<feature type="region of interest" description="Disordered" evidence="16">
    <location>
        <begin position="900"/>
        <end position="929"/>
    </location>
</feature>
<dbReference type="InterPro" id="IPR019734">
    <property type="entry name" value="TPR_rpt"/>
</dbReference>